<name>A0A0C5W364_9GAMM</name>
<dbReference type="PANTHER" id="PTHR30329:SF21">
    <property type="entry name" value="LIPOPROTEIN YIAD-RELATED"/>
    <property type="match status" value="1"/>
</dbReference>
<dbReference type="PANTHER" id="PTHR30329">
    <property type="entry name" value="STATOR ELEMENT OF FLAGELLAR MOTOR COMPLEX"/>
    <property type="match status" value="1"/>
</dbReference>
<keyword evidence="2 4" id="KW-0472">Membrane</keyword>
<evidence type="ECO:0000256" key="2">
    <source>
        <dbReference type="ARBA" id="ARBA00023136"/>
    </source>
</evidence>
<evidence type="ECO:0000256" key="4">
    <source>
        <dbReference type="PROSITE-ProRule" id="PRU00473"/>
    </source>
</evidence>
<dbReference type="PRINTS" id="PR01021">
    <property type="entry name" value="OMPADOMAIN"/>
</dbReference>
<dbReference type="EMBL" id="CP005973">
    <property type="protein sequence ID" value="AJR05806.1"/>
    <property type="molecule type" value="Genomic_DNA"/>
</dbReference>
<feature type="domain" description="OmpA-like" evidence="5">
    <location>
        <begin position="65"/>
        <end position="183"/>
    </location>
</feature>
<dbReference type="Proteomes" id="UP000032303">
    <property type="component" value="Chromosome 1"/>
</dbReference>
<proteinExistence type="predicted"/>
<evidence type="ECO:0000259" key="5">
    <source>
        <dbReference type="PROSITE" id="PS51123"/>
    </source>
</evidence>
<dbReference type="GO" id="GO:0009279">
    <property type="term" value="C:cell outer membrane"/>
    <property type="evidence" value="ECO:0007669"/>
    <property type="project" value="UniProtKB-SubCell"/>
</dbReference>
<dbReference type="PATRIC" id="fig|658445.3.peg.849"/>
<evidence type="ECO:0000313" key="7">
    <source>
        <dbReference type="Proteomes" id="UP000032303"/>
    </source>
</evidence>
<dbReference type="Pfam" id="PF00691">
    <property type="entry name" value="OmpA"/>
    <property type="match status" value="1"/>
</dbReference>
<dbReference type="InterPro" id="IPR036737">
    <property type="entry name" value="OmpA-like_sf"/>
</dbReference>
<dbReference type="HOGENOM" id="CLU_1395206_0_0_6"/>
<sequence length="195" mass="21068">MTSSLGLVGLNILAPHITSSLLARVLFILCCSALFNGCGNGSDNVTPTSTQSTGSANVVPNAQILLTELPELRTTVYFDAESYELPPEGQLLLDPIAVRLRQHPDSYVIVVGHGDDFENEDNNIGLSYERAFTVAIYISSVFGVEEERIQIVSAGSTEPLSSGSRAVDKQRNRRVEVVSPKSIVRTLSPTNDAKF</sequence>
<evidence type="ECO:0000313" key="6">
    <source>
        <dbReference type="EMBL" id="AJR05806.1"/>
    </source>
</evidence>
<dbReference type="AlphaFoldDB" id="A0A0C5W364"/>
<gene>
    <name evidence="6" type="ORF">H744_1c0781</name>
</gene>
<dbReference type="KEGG" id="pgb:H744_1c0781"/>
<organism evidence="6 7">
    <name type="scientific">Photobacterium gaetbulicola Gung47</name>
    <dbReference type="NCBI Taxonomy" id="658445"/>
    <lineage>
        <taxon>Bacteria</taxon>
        <taxon>Pseudomonadati</taxon>
        <taxon>Pseudomonadota</taxon>
        <taxon>Gammaproteobacteria</taxon>
        <taxon>Vibrionales</taxon>
        <taxon>Vibrionaceae</taxon>
        <taxon>Photobacterium</taxon>
    </lineage>
</organism>
<dbReference type="SUPFAM" id="SSF103088">
    <property type="entry name" value="OmpA-like"/>
    <property type="match status" value="1"/>
</dbReference>
<keyword evidence="3" id="KW-0998">Cell outer membrane</keyword>
<keyword evidence="7" id="KW-1185">Reference proteome</keyword>
<accession>A0A0C5W364</accession>
<dbReference type="PROSITE" id="PS51123">
    <property type="entry name" value="OMPA_2"/>
    <property type="match status" value="1"/>
</dbReference>
<dbReference type="CDD" id="cd07185">
    <property type="entry name" value="OmpA_C-like"/>
    <property type="match status" value="1"/>
</dbReference>
<dbReference type="InterPro" id="IPR006665">
    <property type="entry name" value="OmpA-like"/>
</dbReference>
<comment type="subcellular location">
    <subcellularLocation>
        <location evidence="1">Cell outer membrane</location>
    </subcellularLocation>
</comment>
<reference evidence="6 7" key="1">
    <citation type="submission" date="2013-05" db="EMBL/GenBank/DDBJ databases">
        <title>Complete genome sequence of the lipase-producing bacterium Photobacterium gaetbulicola Gung47.</title>
        <authorList>
            <person name="Kim Y.-O."/>
        </authorList>
    </citation>
    <scope>NUCLEOTIDE SEQUENCE [LARGE SCALE GENOMIC DNA]</scope>
    <source>
        <strain evidence="6 7">Gung47</strain>
    </source>
</reference>
<dbReference type="Gene3D" id="3.30.1330.60">
    <property type="entry name" value="OmpA-like domain"/>
    <property type="match status" value="1"/>
</dbReference>
<dbReference type="STRING" id="658445.H744_1c0781"/>
<dbReference type="OrthoDB" id="5814917at2"/>
<evidence type="ECO:0000256" key="3">
    <source>
        <dbReference type="ARBA" id="ARBA00023237"/>
    </source>
</evidence>
<evidence type="ECO:0000256" key="1">
    <source>
        <dbReference type="ARBA" id="ARBA00004442"/>
    </source>
</evidence>
<protein>
    <recommendedName>
        <fullName evidence="5">OmpA-like domain-containing protein</fullName>
    </recommendedName>
</protein>
<dbReference type="InterPro" id="IPR050330">
    <property type="entry name" value="Bact_OuterMem_StrucFunc"/>
</dbReference>
<dbReference type="InterPro" id="IPR006664">
    <property type="entry name" value="OMP_bac"/>
</dbReference>